<organism evidence="2 3">
    <name type="scientific">Roseinatronobacter monicus</name>
    <dbReference type="NCBI Taxonomy" id="393481"/>
    <lineage>
        <taxon>Bacteria</taxon>
        <taxon>Pseudomonadati</taxon>
        <taxon>Pseudomonadota</taxon>
        <taxon>Alphaproteobacteria</taxon>
        <taxon>Rhodobacterales</taxon>
        <taxon>Paracoccaceae</taxon>
        <taxon>Roseinatronobacter</taxon>
    </lineage>
</organism>
<feature type="region of interest" description="Disordered" evidence="1">
    <location>
        <begin position="1"/>
        <end position="20"/>
    </location>
</feature>
<reference evidence="2 3" key="1">
    <citation type="submission" date="2019-06" db="EMBL/GenBank/DDBJ databases">
        <title>Genomic Encyclopedia of Archaeal and Bacterial Type Strains, Phase II (KMG-II): from individual species to whole genera.</title>
        <authorList>
            <person name="Goeker M."/>
        </authorList>
    </citation>
    <scope>NUCLEOTIDE SEQUENCE [LARGE SCALE GENOMIC DNA]</scope>
    <source>
        <strain evidence="2 3">DSM 18423</strain>
    </source>
</reference>
<dbReference type="Proteomes" id="UP000320582">
    <property type="component" value="Unassembled WGS sequence"/>
</dbReference>
<name>A0A543KFN0_9RHOB</name>
<evidence type="ECO:0000256" key="1">
    <source>
        <dbReference type="SAM" id="MobiDB-lite"/>
    </source>
</evidence>
<proteinExistence type="predicted"/>
<sequence length="53" mass="5710">MSETKANKAGSAKTRDAARAARLKAALKANIAKRKAQTRARSDAPQTVQKDKE</sequence>
<accession>A0A543KFN0</accession>
<evidence type="ECO:0000313" key="3">
    <source>
        <dbReference type="Proteomes" id="UP000320582"/>
    </source>
</evidence>
<feature type="compositionally biased region" description="Polar residues" evidence="1">
    <location>
        <begin position="44"/>
        <end position="53"/>
    </location>
</feature>
<keyword evidence="3" id="KW-1185">Reference proteome</keyword>
<comment type="caution">
    <text evidence="2">The sequence shown here is derived from an EMBL/GenBank/DDBJ whole genome shotgun (WGS) entry which is preliminary data.</text>
</comment>
<dbReference type="EMBL" id="VFPT01000001">
    <property type="protein sequence ID" value="TQM93883.1"/>
    <property type="molecule type" value="Genomic_DNA"/>
</dbReference>
<gene>
    <name evidence="2" type="ORF">BD293_2536</name>
</gene>
<evidence type="ECO:0000313" key="2">
    <source>
        <dbReference type="EMBL" id="TQM93883.1"/>
    </source>
</evidence>
<dbReference type="AlphaFoldDB" id="A0A543KFN0"/>
<protein>
    <submittedName>
        <fullName evidence="2">Uncharacterized protein</fullName>
    </submittedName>
</protein>
<dbReference type="RefSeq" id="WP_170207128.1">
    <property type="nucleotide sequence ID" value="NZ_VFPT01000001.1"/>
</dbReference>
<feature type="region of interest" description="Disordered" evidence="1">
    <location>
        <begin position="31"/>
        <end position="53"/>
    </location>
</feature>